<reference evidence="1" key="1">
    <citation type="journal article" date="2015" name="Nature">
        <title>Complex archaea that bridge the gap between prokaryotes and eukaryotes.</title>
        <authorList>
            <person name="Spang A."/>
            <person name="Saw J.H."/>
            <person name="Jorgensen S.L."/>
            <person name="Zaremba-Niedzwiedzka K."/>
            <person name="Martijn J."/>
            <person name="Lind A.E."/>
            <person name="van Eijk R."/>
            <person name="Schleper C."/>
            <person name="Guy L."/>
            <person name="Ettema T.J."/>
        </authorList>
    </citation>
    <scope>NUCLEOTIDE SEQUENCE</scope>
</reference>
<accession>A0A0F9HXC8</accession>
<comment type="caution">
    <text evidence="1">The sequence shown here is derived from an EMBL/GenBank/DDBJ whole genome shotgun (WGS) entry which is preliminary data.</text>
</comment>
<sequence length="81" mass="9495">MSDQVKFDDTWTTITERFKNALIEVMRAECEMMEKYHPDCWSWGRCEIIDLAHINGIHFNFGANEDLPDDNLGQFAVIIKE</sequence>
<dbReference type="AlphaFoldDB" id="A0A0F9HXC8"/>
<protein>
    <submittedName>
        <fullName evidence="1">Uncharacterized protein</fullName>
    </submittedName>
</protein>
<gene>
    <name evidence="1" type="ORF">LCGC14_1651700</name>
</gene>
<name>A0A0F9HXC8_9ZZZZ</name>
<organism evidence="1">
    <name type="scientific">marine sediment metagenome</name>
    <dbReference type="NCBI Taxonomy" id="412755"/>
    <lineage>
        <taxon>unclassified sequences</taxon>
        <taxon>metagenomes</taxon>
        <taxon>ecological metagenomes</taxon>
    </lineage>
</organism>
<evidence type="ECO:0000313" key="1">
    <source>
        <dbReference type="EMBL" id="KKM19827.1"/>
    </source>
</evidence>
<dbReference type="EMBL" id="LAZR01013900">
    <property type="protein sequence ID" value="KKM19827.1"/>
    <property type="molecule type" value="Genomic_DNA"/>
</dbReference>
<proteinExistence type="predicted"/>